<dbReference type="EMBL" id="CM001224">
    <property type="protein sequence ID" value="AET03617.2"/>
    <property type="molecule type" value="Genomic_DNA"/>
</dbReference>
<protein>
    <submittedName>
        <fullName evidence="1 2">Uncharacterized protein</fullName>
    </submittedName>
</protein>
<evidence type="ECO:0000313" key="3">
    <source>
        <dbReference type="Proteomes" id="UP000002051"/>
    </source>
</evidence>
<dbReference type="Proteomes" id="UP000002051">
    <property type="component" value="Chromosome 8"/>
</dbReference>
<accession>A0A0C3Y2X4</accession>
<sequence>MVPTSEVEVQPSPDAIWRLEMAVYLVYGQSIAMEIEPSVTVEVEPLLKPYEIHMTC</sequence>
<name>G7L9E9_MEDTR</name>
<evidence type="ECO:0000313" key="2">
    <source>
        <dbReference type="EnsemblPlants" id="AET03617"/>
    </source>
</evidence>
<reference evidence="1 3" key="1">
    <citation type="journal article" date="2011" name="Nature">
        <title>The Medicago genome provides insight into the evolution of rhizobial symbioses.</title>
        <authorList>
            <person name="Young N.D."/>
            <person name="Debelle F."/>
            <person name="Oldroyd G.E."/>
            <person name="Geurts R."/>
            <person name="Cannon S.B."/>
            <person name="Udvardi M.K."/>
            <person name="Benedito V.A."/>
            <person name="Mayer K.F."/>
            <person name="Gouzy J."/>
            <person name="Schoof H."/>
            <person name="Van de Peer Y."/>
            <person name="Proost S."/>
            <person name="Cook D.R."/>
            <person name="Meyers B.C."/>
            <person name="Spannagl M."/>
            <person name="Cheung F."/>
            <person name="De Mita S."/>
            <person name="Krishnakumar V."/>
            <person name="Gundlach H."/>
            <person name="Zhou S."/>
            <person name="Mudge J."/>
            <person name="Bharti A.K."/>
            <person name="Murray J.D."/>
            <person name="Naoumkina M.A."/>
            <person name="Rosen B."/>
            <person name="Silverstein K.A."/>
            <person name="Tang H."/>
            <person name="Rombauts S."/>
            <person name="Zhao P.X."/>
            <person name="Zhou P."/>
            <person name="Barbe V."/>
            <person name="Bardou P."/>
            <person name="Bechner M."/>
            <person name="Bellec A."/>
            <person name="Berger A."/>
            <person name="Berges H."/>
            <person name="Bidwell S."/>
            <person name="Bisseling T."/>
            <person name="Choisne N."/>
            <person name="Couloux A."/>
            <person name="Denny R."/>
            <person name="Deshpande S."/>
            <person name="Dai X."/>
            <person name="Doyle J.J."/>
            <person name="Dudez A.M."/>
            <person name="Farmer A.D."/>
            <person name="Fouteau S."/>
            <person name="Franken C."/>
            <person name="Gibelin C."/>
            <person name="Gish J."/>
            <person name="Goldstein S."/>
            <person name="Gonzalez A.J."/>
            <person name="Green P.J."/>
            <person name="Hallab A."/>
            <person name="Hartog M."/>
            <person name="Hua A."/>
            <person name="Humphray S.J."/>
            <person name="Jeong D.H."/>
            <person name="Jing Y."/>
            <person name="Jocker A."/>
            <person name="Kenton S.M."/>
            <person name="Kim D.J."/>
            <person name="Klee K."/>
            <person name="Lai H."/>
            <person name="Lang C."/>
            <person name="Lin S."/>
            <person name="Macmil S.L."/>
            <person name="Magdelenat G."/>
            <person name="Matthews L."/>
            <person name="McCorrison J."/>
            <person name="Monaghan E.L."/>
            <person name="Mun J.H."/>
            <person name="Najar F.Z."/>
            <person name="Nicholson C."/>
            <person name="Noirot C."/>
            <person name="O'Bleness M."/>
            <person name="Paule C.R."/>
            <person name="Poulain J."/>
            <person name="Prion F."/>
            <person name="Qin B."/>
            <person name="Qu C."/>
            <person name="Retzel E.F."/>
            <person name="Riddle C."/>
            <person name="Sallet E."/>
            <person name="Samain S."/>
            <person name="Samson N."/>
            <person name="Sanders I."/>
            <person name="Saurat O."/>
            <person name="Scarpelli C."/>
            <person name="Schiex T."/>
            <person name="Segurens B."/>
            <person name="Severin A.J."/>
            <person name="Sherrier D.J."/>
            <person name="Shi R."/>
            <person name="Sims S."/>
            <person name="Singer S.R."/>
            <person name="Sinharoy S."/>
            <person name="Sterck L."/>
            <person name="Viollet A."/>
            <person name="Wang B.B."/>
            <person name="Wang K."/>
            <person name="Wang M."/>
            <person name="Wang X."/>
            <person name="Warfsmann J."/>
            <person name="Weissenbach J."/>
            <person name="White D.D."/>
            <person name="White J.D."/>
            <person name="Wiley G.B."/>
            <person name="Wincker P."/>
            <person name="Xing Y."/>
            <person name="Yang L."/>
            <person name="Yao Z."/>
            <person name="Ying F."/>
            <person name="Zhai J."/>
            <person name="Zhou L."/>
            <person name="Zuber A."/>
            <person name="Denarie J."/>
            <person name="Dixon R.A."/>
            <person name="May G.D."/>
            <person name="Schwartz D.C."/>
            <person name="Rogers J."/>
            <person name="Quetier F."/>
            <person name="Town C.D."/>
            <person name="Roe B.A."/>
        </authorList>
    </citation>
    <scope>NUCLEOTIDE SEQUENCE [LARGE SCALE GENOMIC DNA]</scope>
    <source>
        <strain evidence="1">A17</strain>
        <strain evidence="2 3">cv. Jemalong A17</strain>
    </source>
</reference>
<reference evidence="2" key="3">
    <citation type="submission" date="2015-04" db="UniProtKB">
        <authorList>
            <consortium name="EnsemblPlants"/>
        </authorList>
    </citation>
    <scope>IDENTIFICATION</scope>
    <source>
        <strain evidence="2">cv. Jemalong A17</strain>
    </source>
</reference>
<proteinExistence type="predicted"/>
<dbReference type="EnsemblPlants" id="AET03617">
    <property type="protein sequence ID" value="AET03617"/>
    <property type="gene ID" value="MTR_8g073760"/>
</dbReference>
<dbReference type="PaxDb" id="3880-AET03617"/>
<dbReference type="AlphaFoldDB" id="G7L9E9"/>
<reference evidence="1 3" key="2">
    <citation type="journal article" date="2014" name="BMC Genomics">
        <title>An improved genome release (version Mt4.0) for the model legume Medicago truncatula.</title>
        <authorList>
            <person name="Tang H."/>
            <person name="Krishnakumar V."/>
            <person name="Bidwell S."/>
            <person name="Rosen B."/>
            <person name="Chan A."/>
            <person name="Zhou S."/>
            <person name="Gentzbittel L."/>
            <person name="Childs K.L."/>
            <person name="Yandell M."/>
            <person name="Gundlach H."/>
            <person name="Mayer K.F."/>
            <person name="Schwartz D.C."/>
            <person name="Town C.D."/>
        </authorList>
    </citation>
    <scope>GENOME REANNOTATION</scope>
    <source>
        <strain evidence="2 3">cv. Jemalong A17</strain>
    </source>
</reference>
<keyword evidence="3" id="KW-1185">Reference proteome</keyword>
<organism evidence="1 3">
    <name type="scientific">Medicago truncatula</name>
    <name type="common">Barrel medic</name>
    <name type="synonym">Medicago tribuloides</name>
    <dbReference type="NCBI Taxonomy" id="3880"/>
    <lineage>
        <taxon>Eukaryota</taxon>
        <taxon>Viridiplantae</taxon>
        <taxon>Streptophyta</taxon>
        <taxon>Embryophyta</taxon>
        <taxon>Tracheophyta</taxon>
        <taxon>Spermatophyta</taxon>
        <taxon>Magnoliopsida</taxon>
        <taxon>eudicotyledons</taxon>
        <taxon>Gunneridae</taxon>
        <taxon>Pentapetalae</taxon>
        <taxon>rosids</taxon>
        <taxon>fabids</taxon>
        <taxon>Fabales</taxon>
        <taxon>Fabaceae</taxon>
        <taxon>Papilionoideae</taxon>
        <taxon>50 kb inversion clade</taxon>
        <taxon>NPAAA clade</taxon>
        <taxon>Hologalegina</taxon>
        <taxon>IRL clade</taxon>
        <taxon>Trifolieae</taxon>
        <taxon>Medicago</taxon>
    </lineage>
</organism>
<dbReference type="HOGENOM" id="CLU_3017346_0_0_1"/>
<evidence type="ECO:0000313" key="1">
    <source>
        <dbReference type="EMBL" id="AET03617.2"/>
    </source>
</evidence>
<accession>G7L9E9</accession>
<gene>
    <name evidence="1" type="ordered locus">MTR_8g073760</name>
</gene>